<dbReference type="Proteomes" id="UP000887575">
    <property type="component" value="Unassembled WGS sequence"/>
</dbReference>
<feature type="repeat" description="WD" evidence="8">
    <location>
        <begin position="128"/>
        <end position="154"/>
    </location>
</feature>
<dbReference type="PANTHER" id="PTHR46042">
    <property type="entry name" value="DIPHTHINE METHYLTRANSFERASE"/>
    <property type="match status" value="1"/>
</dbReference>
<dbReference type="Gene3D" id="2.130.10.10">
    <property type="entry name" value="YVTN repeat-like/Quinoprotein amine dehydrogenase"/>
    <property type="match status" value="1"/>
</dbReference>
<feature type="region of interest" description="Disordered" evidence="9">
    <location>
        <begin position="1"/>
        <end position="21"/>
    </location>
</feature>
<keyword evidence="4" id="KW-0378">Hydrolase</keyword>
<evidence type="ECO:0000256" key="2">
    <source>
        <dbReference type="ARBA" id="ARBA00022574"/>
    </source>
</evidence>
<dbReference type="InterPro" id="IPR015943">
    <property type="entry name" value="WD40/YVTN_repeat-like_dom_sf"/>
</dbReference>
<name>A0AAF3F8A6_9BILA</name>
<dbReference type="AlphaFoldDB" id="A0AAF3F8A6"/>
<dbReference type="InterPro" id="IPR036322">
    <property type="entry name" value="WD40_repeat_dom_sf"/>
</dbReference>
<dbReference type="SUPFAM" id="SSF50978">
    <property type="entry name" value="WD40 repeat-like"/>
    <property type="match status" value="1"/>
</dbReference>
<evidence type="ECO:0000256" key="4">
    <source>
        <dbReference type="ARBA" id="ARBA00022801"/>
    </source>
</evidence>
<reference evidence="11" key="1">
    <citation type="submission" date="2024-02" db="UniProtKB">
        <authorList>
            <consortium name="WormBaseParasite"/>
        </authorList>
    </citation>
    <scope>IDENTIFICATION</scope>
</reference>
<dbReference type="GO" id="GO:0017183">
    <property type="term" value="P:protein histidyl modification to diphthamide"/>
    <property type="evidence" value="ECO:0007669"/>
    <property type="project" value="TreeGrafter"/>
</dbReference>
<dbReference type="GO" id="GO:0005737">
    <property type="term" value="C:cytoplasm"/>
    <property type="evidence" value="ECO:0007669"/>
    <property type="project" value="TreeGrafter"/>
</dbReference>
<evidence type="ECO:0000256" key="6">
    <source>
        <dbReference type="ARBA" id="ARBA00039131"/>
    </source>
</evidence>
<protein>
    <recommendedName>
        <fullName evidence="6">methylated diphthine methylhydrolase</fullName>
        <ecNumber evidence="6">3.1.1.97</ecNumber>
    </recommendedName>
</protein>
<evidence type="ECO:0000256" key="7">
    <source>
        <dbReference type="ARBA" id="ARBA00047551"/>
    </source>
</evidence>
<keyword evidence="10" id="KW-1185">Reference proteome</keyword>
<keyword evidence="3" id="KW-0677">Repeat</keyword>
<dbReference type="SMART" id="SM00320">
    <property type="entry name" value="WD40"/>
    <property type="match status" value="4"/>
</dbReference>
<dbReference type="PROSITE" id="PS50082">
    <property type="entry name" value="WD_REPEATS_2"/>
    <property type="match status" value="1"/>
</dbReference>
<feature type="compositionally biased region" description="Basic residues" evidence="9">
    <location>
        <begin position="1"/>
        <end position="10"/>
    </location>
</feature>
<comment type="catalytic activity">
    <reaction evidence="7">
        <text>diphthine methyl ester-[translation elongation factor 2] + H2O = diphthine-[translation elongation factor 2] + methanol + H(+)</text>
        <dbReference type="Rhea" id="RHEA:42656"/>
        <dbReference type="Rhea" id="RHEA-COMP:10172"/>
        <dbReference type="Rhea" id="RHEA-COMP:10173"/>
        <dbReference type="ChEBI" id="CHEBI:15377"/>
        <dbReference type="ChEBI" id="CHEBI:15378"/>
        <dbReference type="ChEBI" id="CHEBI:17790"/>
        <dbReference type="ChEBI" id="CHEBI:79005"/>
        <dbReference type="ChEBI" id="CHEBI:82696"/>
        <dbReference type="EC" id="3.1.1.97"/>
    </reaction>
</comment>
<evidence type="ECO:0000313" key="11">
    <source>
        <dbReference type="WBParaSite" id="MBELARI_LOCUS3124"/>
    </source>
</evidence>
<dbReference type="Pfam" id="PF00400">
    <property type="entry name" value="WD40"/>
    <property type="match status" value="2"/>
</dbReference>
<comment type="similarity">
    <text evidence="5">Belongs to the DPH7 family.</text>
</comment>
<dbReference type="PANTHER" id="PTHR46042:SF1">
    <property type="entry name" value="DIPHTHINE METHYLTRANSFERASE"/>
    <property type="match status" value="1"/>
</dbReference>
<evidence type="ECO:0000256" key="3">
    <source>
        <dbReference type="ARBA" id="ARBA00022737"/>
    </source>
</evidence>
<dbReference type="EC" id="3.1.1.97" evidence="6"/>
<evidence type="ECO:0000256" key="8">
    <source>
        <dbReference type="PROSITE-ProRule" id="PRU00221"/>
    </source>
</evidence>
<dbReference type="InterPro" id="IPR001680">
    <property type="entry name" value="WD40_rpt"/>
</dbReference>
<evidence type="ECO:0000256" key="9">
    <source>
        <dbReference type="SAM" id="MobiDB-lite"/>
    </source>
</evidence>
<sequence>MKNWSRKNRFRNPPSTGVVPKSSDCLPTSAGVFRFEFTPNGDDLIAALTDGTLAQFSVNQRQQTSSVKASDSMLLDVSITNSSFLTSDNNGHVMLLDRASSSLIQTRDVHHLPYTNEGCEVWTCSFLNDTMYASGGEDAFLKIWDYRSDSKVAELKHFESGVTFVAPSKSDTDKIYTGSYDEHCRIFDTRNFSQVYKEIKLPGGVWNIEQGENDLLAACMYGGWTSMTNELEITSQDVDSGKQLLYGATMNKKYIAYVTFNDYRVTARQQGVTAVGKQMK</sequence>
<accession>A0AAF3F8A6</accession>
<dbReference type="GO" id="GO:0061685">
    <property type="term" value="F:diphthine methylesterase activity"/>
    <property type="evidence" value="ECO:0007669"/>
    <property type="project" value="UniProtKB-EC"/>
</dbReference>
<organism evidence="10 11">
    <name type="scientific">Mesorhabditis belari</name>
    <dbReference type="NCBI Taxonomy" id="2138241"/>
    <lineage>
        <taxon>Eukaryota</taxon>
        <taxon>Metazoa</taxon>
        <taxon>Ecdysozoa</taxon>
        <taxon>Nematoda</taxon>
        <taxon>Chromadorea</taxon>
        <taxon>Rhabditida</taxon>
        <taxon>Rhabditina</taxon>
        <taxon>Rhabditomorpha</taxon>
        <taxon>Rhabditoidea</taxon>
        <taxon>Rhabditidae</taxon>
        <taxon>Mesorhabditinae</taxon>
        <taxon>Mesorhabditis</taxon>
    </lineage>
</organism>
<proteinExistence type="inferred from homology"/>
<evidence type="ECO:0000256" key="1">
    <source>
        <dbReference type="ARBA" id="ARBA00005156"/>
    </source>
</evidence>
<comment type="pathway">
    <text evidence="1">Protein modification; peptidyl-diphthamide biosynthesis.</text>
</comment>
<evidence type="ECO:0000256" key="5">
    <source>
        <dbReference type="ARBA" id="ARBA00038092"/>
    </source>
</evidence>
<dbReference type="InterPro" id="IPR052415">
    <property type="entry name" value="Diphthine_MTase"/>
</dbReference>
<keyword evidence="2 8" id="KW-0853">WD repeat</keyword>
<evidence type="ECO:0000313" key="10">
    <source>
        <dbReference type="Proteomes" id="UP000887575"/>
    </source>
</evidence>
<dbReference type="WBParaSite" id="MBELARI_LOCUS3124">
    <property type="protein sequence ID" value="MBELARI_LOCUS3124"/>
    <property type="gene ID" value="MBELARI_LOCUS3124"/>
</dbReference>